<evidence type="ECO:0000256" key="1">
    <source>
        <dbReference type="SAM" id="Phobius"/>
    </source>
</evidence>
<keyword evidence="1" id="KW-0812">Transmembrane</keyword>
<dbReference type="Proteomes" id="UP000760860">
    <property type="component" value="Unassembled WGS sequence"/>
</dbReference>
<sequence>MSVLSIDSGEDVDLDELTLSVPDEVGSALLPSVDAELAAGVPVDESPTGLVVADGALVWEPLEAAAEELSGVLATGELDGDALVVLDDGAGFVGVVVGVSASRGIVAMGVSTAGFSAEAPGVVDGTVDEGVCGLEVAGDEVTTAPVATGVSAVDPGASMKESPKMALTMEGPREWVYRRKNQLLMASVLLGSILLMLMALKALLLLLAAWMPLEIQSLERLSPSEFPSLEVPYLELWSVMQYPYLSGLSSEYLQE</sequence>
<evidence type="ECO:0000313" key="3">
    <source>
        <dbReference type="EMBL" id="KAG2909367.1"/>
    </source>
</evidence>
<keyword evidence="1" id="KW-1133">Transmembrane helix</keyword>
<evidence type="ECO:0000313" key="6">
    <source>
        <dbReference type="Proteomes" id="UP000251314"/>
    </source>
</evidence>
<dbReference type="EMBL" id="RCMV01000897">
    <property type="protein sequence ID" value="KAG3211913.1"/>
    <property type="molecule type" value="Genomic_DNA"/>
</dbReference>
<dbReference type="VEuPathDB" id="FungiDB:PC110_g9765"/>
<evidence type="ECO:0000313" key="2">
    <source>
        <dbReference type="EMBL" id="KAG2858795.1"/>
    </source>
</evidence>
<dbReference type="Proteomes" id="UP000735874">
    <property type="component" value="Unassembled WGS sequence"/>
</dbReference>
<dbReference type="AlphaFoldDB" id="A0A329SEF3"/>
<dbReference type="EMBL" id="RCMG01000239">
    <property type="protein sequence ID" value="KAG2858795.1"/>
    <property type="molecule type" value="Genomic_DNA"/>
</dbReference>
<reference evidence="5 6" key="1">
    <citation type="submission" date="2018-01" db="EMBL/GenBank/DDBJ databases">
        <title>Draft genome of the strawberry crown rot pathogen Phytophthora cactorum.</title>
        <authorList>
            <person name="Armitage A.D."/>
            <person name="Lysoe E."/>
            <person name="Nellist C.F."/>
            <person name="Harrison R.J."/>
            <person name="Brurberg M.B."/>
        </authorList>
    </citation>
    <scope>NUCLEOTIDE SEQUENCE [LARGE SCALE GENOMIC DNA]</scope>
    <source>
        <strain evidence="5 6">10300</strain>
    </source>
</reference>
<name>A0A329SEF3_9STRA</name>
<comment type="caution">
    <text evidence="5">The sequence shown here is derived from an EMBL/GenBank/DDBJ whole genome shotgun (WGS) entry which is preliminary data.</text>
</comment>
<dbReference type="OrthoDB" id="120484at2759"/>
<keyword evidence="1" id="KW-0472">Membrane</keyword>
<evidence type="ECO:0000313" key="5">
    <source>
        <dbReference type="EMBL" id="RAW33922.1"/>
    </source>
</evidence>
<keyword evidence="6" id="KW-1185">Reference proteome</keyword>
<dbReference type="Proteomes" id="UP000736787">
    <property type="component" value="Unassembled WGS sequence"/>
</dbReference>
<organism evidence="5 6">
    <name type="scientific">Phytophthora cactorum</name>
    <dbReference type="NCBI Taxonomy" id="29920"/>
    <lineage>
        <taxon>Eukaryota</taxon>
        <taxon>Sar</taxon>
        <taxon>Stramenopiles</taxon>
        <taxon>Oomycota</taxon>
        <taxon>Peronosporomycetes</taxon>
        <taxon>Peronosporales</taxon>
        <taxon>Peronosporaceae</taxon>
        <taxon>Phytophthora</taxon>
    </lineage>
</organism>
<reference evidence="4" key="2">
    <citation type="submission" date="2018-05" db="EMBL/GenBank/DDBJ databases">
        <title>Effector identification in a new, highly contiguous assembly of the strawberry crown rot pathogen Phytophthora cactorum.</title>
        <authorList>
            <person name="Armitage A.D."/>
            <person name="Nellist C.F."/>
            <person name="Bates H."/>
            <person name="Vickerstaff R.J."/>
            <person name="Harrison R.J."/>
        </authorList>
    </citation>
    <scope>NUCLEOTIDE SEQUENCE</scope>
    <source>
        <strain evidence="2">15-7</strain>
        <strain evidence="3">4040</strain>
        <strain evidence="4">P421</strain>
    </source>
</reference>
<dbReference type="Proteomes" id="UP000251314">
    <property type="component" value="Unassembled WGS sequence"/>
</dbReference>
<dbReference type="EMBL" id="MJFZ01000220">
    <property type="protein sequence ID" value="RAW33922.1"/>
    <property type="molecule type" value="Genomic_DNA"/>
</dbReference>
<proteinExistence type="predicted"/>
<accession>A0A329SEF3</accession>
<feature type="transmembrane region" description="Helical" evidence="1">
    <location>
        <begin position="183"/>
        <end position="211"/>
    </location>
</feature>
<gene>
    <name evidence="5" type="ORF">PC110_g9765</name>
    <name evidence="2" type="ORF">PC113_g9496</name>
    <name evidence="3" type="ORF">PC117_g19688</name>
    <name evidence="4" type="ORF">PC129_g17124</name>
</gene>
<evidence type="ECO:0000313" key="4">
    <source>
        <dbReference type="EMBL" id="KAG3211913.1"/>
    </source>
</evidence>
<dbReference type="EMBL" id="RCMK01000871">
    <property type="protein sequence ID" value="KAG2909367.1"/>
    <property type="molecule type" value="Genomic_DNA"/>
</dbReference>
<protein>
    <submittedName>
        <fullName evidence="5">Uncharacterized protein</fullName>
    </submittedName>
</protein>